<protein>
    <recommendedName>
        <fullName evidence="3">Sel1 repeat family protein</fullName>
    </recommendedName>
</protein>
<organism evidence="1 2">
    <name type="scientific">Caulobacter zeae</name>
    <dbReference type="NCBI Taxonomy" id="2055137"/>
    <lineage>
        <taxon>Bacteria</taxon>
        <taxon>Pseudomonadati</taxon>
        <taxon>Pseudomonadota</taxon>
        <taxon>Alphaproteobacteria</taxon>
        <taxon>Caulobacterales</taxon>
        <taxon>Caulobacteraceae</taxon>
        <taxon>Caulobacter</taxon>
    </lineage>
</organism>
<keyword evidence="2" id="KW-1185">Reference proteome</keyword>
<dbReference type="PANTHER" id="PTHR43628:SF1">
    <property type="entry name" value="CHITIN SYNTHASE REGULATORY FACTOR 2-RELATED"/>
    <property type="match status" value="1"/>
</dbReference>
<dbReference type="OrthoDB" id="6810016at2"/>
<name>A0A2N5DE72_9CAUL</name>
<dbReference type="SUPFAM" id="SSF81901">
    <property type="entry name" value="HCP-like"/>
    <property type="match status" value="1"/>
</dbReference>
<evidence type="ECO:0000313" key="1">
    <source>
        <dbReference type="EMBL" id="PLR24370.1"/>
    </source>
</evidence>
<dbReference type="SMART" id="SM00671">
    <property type="entry name" value="SEL1"/>
    <property type="match status" value="3"/>
</dbReference>
<evidence type="ECO:0008006" key="3">
    <source>
        <dbReference type="Google" id="ProtNLM"/>
    </source>
</evidence>
<dbReference type="AlphaFoldDB" id="A0A2N5DE72"/>
<dbReference type="EMBL" id="PJRS01000023">
    <property type="protein sequence ID" value="PLR24370.1"/>
    <property type="molecule type" value="Genomic_DNA"/>
</dbReference>
<proteinExistence type="predicted"/>
<dbReference type="PANTHER" id="PTHR43628">
    <property type="entry name" value="ACTIVATOR OF C KINASE PROTEIN 1-RELATED"/>
    <property type="match status" value="1"/>
</dbReference>
<comment type="caution">
    <text evidence="1">The sequence shown here is derived from an EMBL/GenBank/DDBJ whole genome shotgun (WGS) entry which is preliminary data.</text>
</comment>
<dbReference type="Gene3D" id="1.25.40.10">
    <property type="entry name" value="Tetratricopeptide repeat domain"/>
    <property type="match status" value="1"/>
</dbReference>
<dbReference type="RefSeq" id="WP_101718602.1">
    <property type="nucleotide sequence ID" value="NZ_PJRS01000023.1"/>
</dbReference>
<dbReference type="Proteomes" id="UP000234479">
    <property type="component" value="Unassembled WGS sequence"/>
</dbReference>
<evidence type="ECO:0000313" key="2">
    <source>
        <dbReference type="Proteomes" id="UP000234479"/>
    </source>
</evidence>
<dbReference type="InterPro" id="IPR052945">
    <property type="entry name" value="Mitotic_Regulator"/>
</dbReference>
<dbReference type="InterPro" id="IPR011990">
    <property type="entry name" value="TPR-like_helical_dom_sf"/>
</dbReference>
<accession>A0A2N5DE72</accession>
<sequence length="161" mass="17786">MIETDALLHIAFDAEEAGDYARAREGYARCAEFGDITALTNLAYLYDNGLGAPPDKAEAMRLYQQAWRRARCTVSANNIAILYRERGDHRAMVRWFAHGAAAGDDSACLPLAKCYLEGLGVRRSVEAAVRCLARVLSSDAVDEDDVEQAEALMDQFRPRLA</sequence>
<gene>
    <name evidence="1" type="ORF">SGCZBJ_13940</name>
</gene>
<dbReference type="InterPro" id="IPR006597">
    <property type="entry name" value="Sel1-like"/>
</dbReference>
<reference evidence="1 2" key="1">
    <citation type="submission" date="2017-12" db="EMBL/GenBank/DDBJ databases">
        <title>The genome sequence of Caulobacter sp. 410.</title>
        <authorList>
            <person name="Gao J."/>
            <person name="Mao X."/>
            <person name="Sun J."/>
        </authorList>
    </citation>
    <scope>NUCLEOTIDE SEQUENCE [LARGE SCALE GENOMIC DNA]</scope>
    <source>
        <strain evidence="1 2">410</strain>
    </source>
</reference>
<dbReference type="Pfam" id="PF08238">
    <property type="entry name" value="Sel1"/>
    <property type="match status" value="2"/>
</dbReference>